<protein>
    <submittedName>
        <fullName evidence="2">Uncharacterized protein</fullName>
    </submittedName>
</protein>
<dbReference type="AlphaFoldDB" id="A0A059AF57"/>
<dbReference type="InParanoid" id="A0A059AF57"/>
<evidence type="ECO:0000256" key="1">
    <source>
        <dbReference type="SAM" id="MobiDB-lite"/>
    </source>
</evidence>
<feature type="compositionally biased region" description="Gly residues" evidence="1">
    <location>
        <begin position="64"/>
        <end position="75"/>
    </location>
</feature>
<evidence type="ECO:0000313" key="2">
    <source>
        <dbReference type="EMBL" id="KCW52707.1"/>
    </source>
</evidence>
<sequence length="100" mass="10439">MSRASAVNSRVQRRSGVSCCRDGVALAEARRVPGSLRPGCRTAGVGFADHGGARAEVRWASERGGSGAASVGRGGSVAARRPSAQEPTVQESDAQNFWRR</sequence>
<feature type="compositionally biased region" description="Polar residues" evidence="1">
    <location>
        <begin position="85"/>
        <end position="100"/>
    </location>
</feature>
<accession>A0A059AF57</accession>
<name>A0A059AF57_EUCGR</name>
<dbReference type="EMBL" id="KK198762">
    <property type="protein sequence ID" value="KCW52707.1"/>
    <property type="molecule type" value="Genomic_DNA"/>
</dbReference>
<gene>
    <name evidence="2" type="ORF">EUGRSUZ_J02070</name>
</gene>
<organism evidence="2">
    <name type="scientific">Eucalyptus grandis</name>
    <name type="common">Flooded gum</name>
    <dbReference type="NCBI Taxonomy" id="71139"/>
    <lineage>
        <taxon>Eukaryota</taxon>
        <taxon>Viridiplantae</taxon>
        <taxon>Streptophyta</taxon>
        <taxon>Embryophyta</taxon>
        <taxon>Tracheophyta</taxon>
        <taxon>Spermatophyta</taxon>
        <taxon>Magnoliopsida</taxon>
        <taxon>eudicotyledons</taxon>
        <taxon>Gunneridae</taxon>
        <taxon>Pentapetalae</taxon>
        <taxon>rosids</taxon>
        <taxon>malvids</taxon>
        <taxon>Myrtales</taxon>
        <taxon>Myrtaceae</taxon>
        <taxon>Myrtoideae</taxon>
        <taxon>Eucalypteae</taxon>
        <taxon>Eucalyptus</taxon>
    </lineage>
</organism>
<proteinExistence type="predicted"/>
<dbReference type="Gramene" id="KCW52707">
    <property type="protein sequence ID" value="KCW52707"/>
    <property type="gene ID" value="EUGRSUZ_J02070"/>
</dbReference>
<feature type="region of interest" description="Disordered" evidence="1">
    <location>
        <begin position="63"/>
        <end position="100"/>
    </location>
</feature>
<reference evidence="2" key="1">
    <citation type="submission" date="2013-07" db="EMBL/GenBank/DDBJ databases">
        <title>The genome of Eucalyptus grandis.</title>
        <authorList>
            <person name="Schmutz J."/>
            <person name="Hayes R."/>
            <person name="Myburg A."/>
            <person name="Tuskan G."/>
            <person name="Grattapaglia D."/>
            <person name="Rokhsar D.S."/>
        </authorList>
    </citation>
    <scope>NUCLEOTIDE SEQUENCE</scope>
    <source>
        <tissue evidence="2">Leaf extractions</tissue>
    </source>
</reference>